<dbReference type="EMBL" id="JAVDXV010000008">
    <property type="protein sequence ID" value="MDR7334772.1"/>
    <property type="molecule type" value="Genomic_DNA"/>
</dbReference>
<dbReference type="InterPro" id="IPR013424">
    <property type="entry name" value="Ice-binding_C"/>
</dbReference>
<evidence type="ECO:0000256" key="1">
    <source>
        <dbReference type="SAM" id="SignalP"/>
    </source>
</evidence>
<name>A0ABU2AC38_9BURK</name>
<evidence type="ECO:0000259" key="2">
    <source>
        <dbReference type="Pfam" id="PF07589"/>
    </source>
</evidence>
<gene>
    <name evidence="3" type="ORF">J2X21_003936</name>
</gene>
<organism evidence="3 4">
    <name type="scientific">Roseateles asaccharophilus</name>
    <dbReference type="NCBI Taxonomy" id="582607"/>
    <lineage>
        <taxon>Bacteria</taxon>
        <taxon>Pseudomonadati</taxon>
        <taxon>Pseudomonadota</taxon>
        <taxon>Betaproteobacteria</taxon>
        <taxon>Burkholderiales</taxon>
        <taxon>Sphaerotilaceae</taxon>
        <taxon>Roseateles</taxon>
    </lineage>
</organism>
<feature type="domain" description="Ice-binding protein C-terminal" evidence="2">
    <location>
        <begin position="492"/>
        <end position="514"/>
    </location>
</feature>
<accession>A0ABU2AC38</accession>
<evidence type="ECO:0000313" key="4">
    <source>
        <dbReference type="Proteomes" id="UP001180825"/>
    </source>
</evidence>
<keyword evidence="4" id="KW-1185">Reference proteome</keyword>
<keyword evidence="1" id="KW-0732">Signal</keyword>
<proteinExistence type="predicted"/>
<feature type="chain" id="PRO_5045371264" description="Ice-binding protein C-terminal domain-containing protein" evidence="1">
    <location>
        <begin position="30"/>
        <end position="520"/>
    </location>
</feature>
<feature type="signal peptide" evidence="1">
    <location>
        <begin position="1"/>
        <end position="29"/>
    </location>
</feature>
<evidence type="ECO:0000313" key="3">
    <source>
        <dbReference type="EMBL" id="MDR7334772.1"/>
    </source>
</evidence>
<protein>
    <recommendedName>
        <fullName evidence="2">Ice-binding protein C-terminal domain-containing protein</fullName>
    </recommendedName>
</protein>
<comment type="caution">
    <text evidence="3">The sequence shown here is derived from an EMBL/GenBank/DDBJ whole genome shotgun (WGS) entry which is preliminary data.</text>
</comment>
<reference evidence="3 4" key="1">
    <citation type="submission" date="2023-07" db="EMBL/GenBank/DDBJ databases">
        <title>Sorghum-associated microbial communities from plants grown in Nebraska, USA.</title>
        <authorList>
            <person name="Schachtman D."/>
        </authorList>
    </citation>
    <scope>NUCLEOTIDE SEQUENCE [LARGE SCALE GENOMIC DNA]</scope>
    <source>
        <strain evidence="3 4">BE316</strain>
    </source>
</reference>
<dbReference type="Pfam" id="PF07589">
    <property type="entry name" value="PEP-CTERM"/>
    <property type="match status" value="1"/>
</dbReference>
<dbReference type="Proteomes" id="UP001180825">
    <property type="component" value="Unassembled WGS sequence"/>
</dbReference>
<dbReference type="RefSeq" id="WP_310331430.1">
    <property type="nucleotide sequence ID" value="NZ_JAVDXV010000008.1"/>
</dbReference>
<sequence>MRLNTGLVSLRAPVAAAVATLMLGGAAQAATVNWVGGNGYWDDKGSWSSYALPGPTDDVVLAWPYSMGGTTYLSYGYPSYSKLTQIGSLRIGSDNRVHIHGTTLQVDGSIGNDGEIRLFRSYSNPTALKIGTSTTISGTGVLTLETNSVLDLGSHTLTIGTGQTIRGSGDIGNGTLVNQGHLVADGVLYLYPSATSVDNTAGKISIGGTSILSAGGSSVAGGRIVTASGGAIYGAFSPYSAVFSKVTFEGDAQFGGGMTLIDAANKGTLRINGNSAVATIKGALTNDGDIIVDQKLAAEGDAKLAGSGTVWLRRINIPYPSSSIGFIDVTAGSTLTIDSTQTVRGAGRIMGASNSHVVNNGSLVAEGGMFYLYAGDGTFDNSAGHITIAHDATLGTTGTLILGDASTITFDVGSSAADHGTLAMLSSTAQMLDGTLELNIGYSAQVGDSFSLLSYSGGGFTGSFDQVIASGYNIATSYNASNLTVTITGIAPVPEPASWLLAGAGLLLIGGRMRGRKPAG</sequence>